<feature type="compositionally biased region" description="Polar residues" evidence="1">
    <location>
        <begin position="101"/>
        <end position="115"/>
    </location>
</feature>
<keyword evidence="2" id="KW-1185">Reference proteome</keyword>
<dbReference type="WBParaSite" id="maker-uti_cns_0010282-snap-gene-0.2-mRNA-1">
    <property type="protein sequence ID" value="maker-uti_cns_0010282-snap-gene-0.2-mRNA-1"/>
    <property type="gene ID" value="maker-uti_cns_0010282-snap-gene-0.2"/>
</dbReference>
<evidence type="ECO:0000256" key="1">
    <source>
        <dbReference type="SAM" id="MobiDB-lite"/>
    </source>
</evidence>
<organism evidence="2 3">
    <name type="scientific">Macrostomum lignano</name>
    <dbReference type="NCBI Taxonomy" id="282301"/>
    <lineage>
        <taxon>Eukaryota</taxon>
        <taxon>Metazoa</taxon>
        <taxon>Spiralia</taxon>
        <taxon>Lophotrochozoa</taxon>
        <taxon>Platyhelminthes</taxon>
        <taxon>Rhabditophora</taxon>
        <taxon>Macrostomorpha</taxon>
        <taxon>Macrostomida</taxon>
        <taxon>Macrostomidae</taxon>
        <taxon>Macrostomum</taxon>
    </lineage>
</organism>
<accession>A0A1I8I5X8</accession>
<feature type="compositionally biased region" description="Polar residues" evidence="1">
    <location>
        <begin position="127"/>
        <end position="136"/>
    </location>
</feature>
<feature type="compositionally biased region" description="Low complexity" evidence="1">
    <location>
        <begin position="83"/>
        <end position="95"/>
    </location>
</feature>
<feature type="region of interest" description="Disordered" evidence="1">
    <location>
        <begin position="73"/>
        <end position="149"/>
    </location>
</feature>
<dbReference type="AlphaFoldDB" id="A0A1I8I5X8"/>
<feature type="region of interest" description="Disordered" evidence="1">
    <location>
        <begin position="1"/>
        <end position="52"/>
    </location>
</feature>
<sequence length="160" mass="17006">QTGSKTDSENDRLNKKYFSGSLSNASNPVKDGDEYDATPDNSFNFVSPYDPDDEQLRSSAAIACRHFLKKILQLPEEDGGRHPSTGDSSSTPTTGEGVWQRVNSSSRNSLPTKLPQQILEATAAATADSQGLSSGSAAVGAEKCSRTSGSVEFTIRESSI</sequence>
<reference evidence="3" key="1">
    <citation type="submission" date="2016-11" db="UniProtKB">
        <authorList>
            <consortium name="WormBaseParasite"/>
        </authorList>
    </citation>
    <scope>IDENTIFICATION</scope>
</reference>
<evidence type="ECO:0000313" key="2">
    <source>
        <dbReference type="Proteomes" id="UP000095280"/>
    </source>
</evidence>
<feature type="compositionally biased region" description="Basic and acidic residues" evidence="1">
    <location>
        <begin position="1"/>
        <end position="14"/>
    </location>
</feature>
<name>A0A1I8I5X8_9PLAT</name>
<evidence type="ECO:0000313" key="3">
    <source>
        <dbReference type="WBParaSite" id="maker-uti_cns_0010282-snap-gene-0.2-mRNA-1"/>
    </source>
</evidence>
<protein>
    <submittedName>
        <fullName evidence="3">SI1L3 protein</fullName>
    </submittedName>
</protein>
<dbReference type="Proteomes" id="UP000095280">
    <property type="component" value="Unplaced"/>
</dbReference>
<proteinExistence type="predicted"/>